<name>M2RGW7_CERS8</name>
<keyword evidence="3" id="KW-1185">Reference proteome</keyword>
<evidence type="ECO:0000313" key="3">
    <source>
        <dbReference type="Proteomes" id="UP000016930"/>
    </source>
</evidence>
<reference evidence="2 3" key="1">
    <citation type="journal article" date="2012" name="Proc. Natl. Acad. Sci. U.S.A.">
        <title>Comparative genomics of Ceriporiopsis subvermispora and Phanerochaete chrysosporium provide insight into selective ligninolysis.</title>
        <authorList>
            <person name="Fernandez-Fueyo E."/>
            <person name="Ruiz-Duenas F.J."/>
            <person name="Ferreira P."/>
            <person name="Floudas D."/>
            <person name="Hibbett D.S."/>
            <person name="Canessa P."/>
            <person name="Larrondo L.F."/>
            <person name="James T.Y."/>
            <person name="Seelenfreund D."/>
            <person name="Lobos S."/>
            <person name="Polanco R."/>
            <person name="Tello M."/>
            <person name="Honda Y."/>
            <person name="Watanabe T."/>
            <person name="Watanabe T."/>
            <person name="Ryu J.S."/>
            <person name="Kubicek C.P."/>
            <person name="Schmoll M."/>
            <person name="Gaskell J."/>
            <person name="Hammel K.E."/>
            <person name="St John F.J."/>
            <person name="Vanden Wymelenberg A."/>
            <person name="Sabat G."/>
            <person name="Splinter BonDurant S."/>
            <person name="Syed K."/>
            <person name="Yadav J.S."/>
            <person name="Doddapaneni H."/>
            <person name="Subramanian V."/>
            <person name="Lavin J.L."/>
            <person name="Oguiza J.A."/>
            <person name="Perez G."/>
            <person name="Pisabarro A.G."/>
            <person name="Ramirez L."/>
            <person name="Santoyo F."/>
            <person name="Master E."/>
            <person name="Coutinho P.M."/>
            <person name="Henrissat B."/>
            <person name="Lombard V."/>
            <person name="Magnuson J.K."/>
            <person name="Kuees U."/>
            <person name="Hori C."/>
            <person name="Igarashi K."/>
            <person name="Samejima M."/>
            <person name="Held B.W."/>
            <person name="Barry K.W."/>
            <person name="LaButti K.M."/>
            <person name="Lapidus A."/>
            <person name="Lindquist E.A."/>
            <person name="Lucas S.M."/>
            <person name="Riley R."/>
            <person name="Salamov A.A."/>
            <person name="Hoffmeister D."/>
            <person name="Schwenk D."/>
            <person name="Hadar Y."/>
            <person name="Yarden O."/>
            <person name="de Vries R.P."/>
            <person name="Wiebenga A."/>
            <person name="Stenlid J."/>
            <person name="Eastwood D."/>
            <person name="Grigoriev I.V."/>
            <person name="Berka R.M."/>
            <person name="Blanchette R.A."/>
            <person name="Kersten P."/>
            <person name="Martinez A.T."/>
            <person name="Vicuna R."/>
            <person name="Cullen D."/>
        </authorList>
    </citation>
    <scope>NUCLEOTIDE SEQUENCE [LARGE SCALE GENOMIC DNA]</scope>
    <source>
        <strain evidence="2 3">B</strain>
    </source>
</reference>
<proteinExistence type="predicted"/>
<dbReference type="AlphaFoldDB" id="M2RGW7"/>
<protein>
    <submittedName>
        <fullName evidence="2">Uncharacterized protein</fullName>
    </submittedName>
</protein>
<organism evidence="2 3">
    <name type="scientific">Ceriporiopsis subvermispora (strain B)</name>
    <name type="common">White-rot fungus</name>
    <name type="synonym">Gelatoporia subvermispora</name>
    <dbReference type="NCBI Taxonomy" id="914234"/>
    <lineage>
        <taxon>Eukaryota</taxon>
        <taxon>Fungi</taxon>
        <taxon>Dikarya</taxon>
        <taxon>Basidiomycota</taxon>
        <taxon>Agaricomycotina</taxon>
        <taxon>Agaricomycetes</taxon>
        <taxon>Polyporales</taxon>
        <taxon>Gelatoporiaceae</taxon>
        <taxon>Gelatoporia</taxon>
    </lineage>
</organism>
<dbReference type="EMBL" id="KB445795">
    <property type="protein sequence ID" value="EMD38041.1"/>
    <property type="molecule type" value="Genomic_DNA"/>
</dbReference>
<feature type="region of interest" description="Disordered" evidence="1">
    <location>
        <begin position="1"/>
        <end position="48"/>
    </location>
</feature>
<dbReference type="HOGENOM" id="CLU_2084877_0_0_1"/>
<sequence>MSHLIPPQEEKKTTGTSFGKLPVDHEYPPQQNAFQRGSEHATAAVGDAAEDARYLVPPQEEKVDTSSPAKSNIDKVVDRLEQHINEHSIRTDPELDTRDERLRSKLTADTIRAGAAGVTGEDLALGEDRKIV</sequence>
<gene>
    <name evidence="2" type="ORF">CERSUDRAFT_113192</name>
</gene>
<accession>M2RGW7</accession>
<dbReference type="OrthoDB" id="2779013at2759"/>
<dbReference type="Proteomes" id="UP000016930">
    <property type="component" value="Unassembled WGS sequence"/>
</dbReference>
<evidence type="ECO:0000256" key="1">
    <source>
        <dbReference type="SAM" id="MobiDB-lite"/>
    </source>
</evidence>
<dbReference type="STRING" id="914234.M2RGW7"/>
<evidence type="ECO:0000313" key="2">
    <source>
        <dbReference type="EMBL" id="EMD38041.1"/>
    </source>
</evidence>